<accession>A0A6P6CUB6</accession>
<feature type="transmembrane region" description="Helical" evidence="10">
    <location>
        <begin position="284"/>
        <end position="309"/>
    </location>
</feature>
<dbReference type="SUPFAM" id="SSF81321">
    <property type="entry name" value="Family A G protein-coupled receptor-like"/>
    <property type="match status" value="1"/>
</dbReference>
<evidence type="ECO:0000256" key="8">
    <source>
        <dbReference type="ARBA" id="ARBA00025736"/>
    </source>
</evidence>
<protein>
    <submittedName>
        <fullName evidence="13">C5a anaphylatoxin chemotactic receptor 2-like isoform X1</fullName>
    </submittedName>
</protein>
<keyword evidence="4" id="KW-0297">G-protein coupled receptor</keyword>
<keyword evidence="12" id="KW-1185">Reference proteome</keyword>
<evidence type="ECO:0000256" key="5">
    <source>
        <dbReference type="ARBA" id="ARBA00023136"/>
    </source>
</evidence>
<keyword evidence="3 10" id="KW-1133">Transmembrane helix</keyword>
<evidence type="ECO:0000256" key="3">
    <source>
        <dbReference type="ARBA" id="ARBA00022989"/>
    </source>
</evidence>
<dbReference type="Pfam" id="PF00001">
    <property type="entry name" value="7tm_1"/>
    <property type="match status" value="1"/>
</dbReference>
<feature type="transmembrane region" description="Helical" evidence="10">
    <location>
        <begin position="217"/>
        <end position="235"/>
    </location>
</feature>
<dbReference type="PRINTS" id="PR00237">
    <property type="entry name" value="GPCRRHODOPSN"/>
</dbReference>
<comment type="similarity">
    <text evidence="8">Belongs to the chemokine-like receptor (CMKLR) family.</text>
</comment>
<dbReference type="OrthoDB" id="9835842at2759"/>
<comment type="subcellular location">
    <subcellularLocation>
        <location evidence="1">Membrane</location>
        <topology evidence="1">Multi-pass membrane protein</topology>
    </subcellularLocation>
</comment>
<dbReference type="InterPro" id="IPR000276">
    <property type="entry name" value="GPCR_Rhodpsn"/>
</dbReference>
<dbReference type="GO" id="GO:0004930">
    <property type="term" value="F:G protein-coupled receptor activity"/>
    <property type="evidence" value="ECO:0007669"/>
    <property type="project" value="UniProtKB-KW"/>
</dbReference>
<feature type="compositionally biased region" description="Polar residues" evidence="9">
    <location>
        <begin position="336"/>
        <end position="345"/>
    </location>
</feature>
<feature type="transmembrane region" description="Helical" evidence="10">
    <location>
        <begin position="87"/>
        <end position="111"/>
    </location>
</feature>
<proteinExistence type="inferred from homology"/>
<dbReference type="RefSeq" id="XP_023390977.1">
    <property type="nucleotide sequence ID" value="XM_023535209.1"/>
</dbReference>
<evidence type="ECO:0000256" key="7">
    <source>
        <dbReference type="ARBA" id="ARBA00023224"/>
    </source>
</evidence>
<keyword evidence="7" id="KW-0807">Transducer</keyword>
<dbReference type="GO" id="GO:0007200">
    <property type="term" value="P:phospholipase C-activating G protein-coupled receptor signaling pathway"/>
    <property type="evidence" value="ECO:0007669"/>
    <property type="project" value="TreeGrafter"/>
</dbReference>
<dbReference type="PANTHER" id="PTHR24225:SF1">
    <property type="entry name" value="C5A ANAPHYLATOXIN CHEMOTACTIC RECEPTOR 2"/>
    <property type="match status" value="1"/>
</dbReference>
<evidence type="ECO:0000256" key="2">
    <source>
        <dbReference type="ARBA" id="ARBA00022692"/>
    </source>
</evidence>
<evidence type="ECO:0000256" key="10">
    <source>
        <dbReference type="SAM" id="Phobius"/>
    </source>
</evidence>
<feature type="transmembrane region" description="Helical" evidence="10">
    <location>
        <begin position="51"/>
        <end position="75"/>
    </location>
</feature>
<feature type="transmembrane region" description="Helical" evidence="10">
    <location>
        <begin position="247"/>
        <end position="264"/>
    </location>
</feature>
<feature type="compositionally biased region" description="Basic and acidic residues" evidence="9">
    <location>
        <begin position="346"/>
        <end position="359"/>
    </location>
</feature>
<feature type="region of interest" description="Disordered" evidence="9">
    <location>
        <begin position="336"/>
        <end position="359"/>
    </location>
</feature>
<feature type="domain" description="G-protein coupled receptors family 1 profile" evidence="11">
    <location>
        <begin position="67"/>
        <end position="306"/>
    </location>
</feature>
<feature type="transmembrane region" description="Helical" evidence="10">
    <location>
        <begin position="131"/>
        <end position="152"/>
    </location>
</feature>
<dbReference type="InterPro" id="IPR017452">
    <property type="entry name" value="GPCR_Rhodpsn_7TM"/>
</dbReference>
<gene>
    <name evidence="13" type="primary">LOC105297388</name>
</gene>
<evidence type="ECO:0000256" key="4">
    <source>
        <dbReference type="ARBA" id="ARBA00023040"/>
    </source>
</evidence>
<dbReference type="PANTHER" id="PTHR24225">
    <property type="entry name" value="CHEMOTACTIC RECEPTOR"/>
    <property type="match status" value="1"/>
</dbReference>
<evidence type="ECO:0000313" key="12">
    <source>
        <dbReference type="Proteomes" id="UP000515202"/>
    </source>
</evidence>
<evidence type="ECO:0000256" key="6">
    <source>
        <dbReference type="ARBA" id="ARBA00023170"/>
    </source>
</evidence>
<evidence type="ECO:0000256" key="9">
    <source>
        <dbReference type="SAM" id="MobiDB-lite"/>
    </source>
</evidence>
<dbReference type="AlphaFoldDB" id="A0A6P6CUB6"/>
<dbReference type="Gene3D" id="1.20.1070.10">
    <property type="entry name" value="Rhodopsin 7-helix transmembrane proteins"/>
    <property type="match status" value="1"/>
</dbReference>
<sequence length="359" mass="39586">MGAPAPGAAKVSGDEMADTTGNHEYEQYGETPDVHVNCAAGDCIPTEALRLALLVLLVVVFLVGVPGNVMLAWMTRLGSYQNLYITWFYHLAVADLFCCLDLPALVLPIILQGHWPYGVMGCRALPFLIFLSMYANVLLLTALSLDIFLLVLKPTWWTENRRLHWRPLACLGAWTLALLLAMPLAIYHQVLQQTYPSQLDCVLDYGSWTVAENTVTAIQFIFGFLGPLVVMASCHGELLHHGGRHRWPLGMAAAMCVLVCWAPYHMLGLVITMAGPSSTLWTRALWVEPFVVGLALAHSCLNPMLILYFGRARLSRSLPAACHWAVKDLGSNNESVINGNSSSHDQVPETEGRLEETNF</sequence>
<dbReference type="GO" id="GO:0005886">
    <property type="term" value="C:plasma membrane"/>
    <property type="evidence" value="ECO:0007669"/>
    <property type="project" value="TreeGrafter"/>
</dbReference>
<dbReference type="GeneID" id="105297388"/>
<dbReference type="GO" id="GO:0006954">
    <property type="term" value="P:inflammatory response"/>
    <property type="evidence" value="ECO:0007669"/>
    <property type="project" value="TreeGrafter"/>
</dbReference>
<name>A0A6P6CUB6_PTEVA</name>
<organism evidence="12 13">
    <name type="scientific">Pteropus vampyrus</name>
    <name type="common">Large flying fox</name>
    <dbReference type="NCBI Taxonomy" id="132908"/>
    <lineage>
        <taxon>Eukaryota</taxon>
        <taxon>Metazoa</taxon>
        <taxon>Chordata</taxon>
        <taxon>Craniata</taxon>
        <taxon>Vertebrata</taxon>
        <taxon>Euteleostomi</taxon>
        <taxon>Mammalia</taxon>
        <taxon>Eutheria</taxon>
        <taxon>Laurasiatheria</taxon>
        <taxon>Chiroptera</taxon>
        <taxon>Yinpterochiroptera</taxon>
        <taxon>Pteropodoidea</taxon>
        <taxon>Pteropodidae</taxon>
        <taxon>Pteropodinae</taxon>
        <taxon>Pteropus</taxon>
    </lineage>
</organism>
<evidence type="ECO:0000313" key="13">
    <source>
        <dbReference type="RefSeq" id="XP_023390977.1"/>
    </source>
</evidence>
<dbReference type="GO" id="GO:0004878">
    <property type="term" value="F:complement component C5a receptor activity"/>
    <property type="evidence" value="ECO:0007669"/>
    <property type="project" value="TreeGrafter"/>
</dbReference>
<keyword evidence="5 10" id="KW-0472">Membrane</keyword>
<feature type="transmembrane region" description="Helical" evidence="10">
    <location>
        <begin position="164"/>
        <end position="187"/>
    </location>
</feature>
<dbReference type="GO" id="GO:0007204">
    <property type="term" value="P:positive regulation of cytosolic calcium ion concentration"/>
    <property type="evidence" value="ECO:0007669"/>
    <property type="project" value="TreeGrafter"/>
</dbReference>
<evidence type="ECO:0000256" key="1">
    <source>
        <dbReference type="ARBA" id="ARBA00004141"/>
    </source>
</evidence>
<dbReference type="InterPro" id="IPR000826">
    <property type="entry name" value="Formyl_rcpt-rel"/>
</dbReference>
<reference evidence="13" key="1">
    <citation type="submission" date="2025-08" db="UniProtKB">
        <authorList>
            <consortium name="RefSeq"/>
        </authorList>
    </citation>
    <scope>IDENTIFICATION</scope>
    <source>
        <tissue evidence="13">Kidney</tissue>
    </source>
</reference>
<evidence type="ECO:0000259" key="11">
    <source>
        <dbReference type="PROSITE" id="PS50262"/>
    </source>
</evidence>
<dbReference type="PROSITE" id="PS50262">
    <property type="entry name" value="G_PROTEIN_RECEP_F1_2"/>
    <property type="match status" value="1"/>
</dbReference>
<keyword evidence="6" id="KW-0675">Receptor</keyword>
<dbReference type="Proteomes" id="UP000515202">
    <property type="component" value="Unplaced"/>
</dbReference>
<keyword evidence="2 10" id="KW-0812">Transmembrane</keyword>